<dbReference type="PRINTS" id="PR00834">
    <property type="entry name" value="PROTEASES2C"/>
</dbReference>
<evidence type="ECO:0000256" key="1">
    <source>
        <dbReference type="ARBA" id="ARBA00022670"/>
    </source>
</evidence>
<organism evidence="3 4">
    <name type="scientific">Curtobacterium subtropicum</name>
    <dbReference type="NCBI Taxonomy" id="3055138"/>
    <lineage>
        <taxon>Bacteria</taxon>
        <taxon>Bacillati</taxon>
        <taxon>Actinomycetota</taxon>
        <taxon>Actinomycetes</taxon>
        <taxon>Micrococcales</taxon>
        <taxon>Microbacteriaceae</taxon>
        <taxon>Curtobacterium</taxon>
    </lineage>
</organism>
<dbReference type="EMBL" id="JAUCMM010000002">
    <property type="protein sequence ID" value="MDM7887698.1"/>
    <property type="molecule type" value="Genomic_DNA"/>
</dbReference>
<dbReference type="Pfam" id="PF13365">
    <property type="entry name" value="Trypsin_2"/>
    <property type="match status" value="1"/>
</dbReference>
<dbReference type="RefSeq" id="WP_289469413.1">
    <property type="nucleotide sequence ID" value="NZ_JAUCMM010000002.1"/>
</dbReference>
<dbReference type="InterPro" id="IPR051201">
    <property type="entry name" value="Chloro_Bact_Ser_Proteases"/>
</dbReference>
<evidence type="ECO:0000256" key="2">
    <source>
        <dbReference type="ARBA" id="ARBA00022801"/>
    </source>
</evidence>
<dbReference type="InterPro" id="IPR001940">
    <property type="entry name" value="Peptidase_S1C"/>
</dbReference>
<evidence type="ECO:0000313" key="4">
    <source>
        <dbReference type="Proteomes" id="UP001235720"/>
    </source>
</evidence>
<dbReference type="SUPFAM" id="SSF50494">
    <property type="entry name" value="Trypsin-like serine proteases"/>
    <property type="match status" value="1"/>
</dbReference>
<evidence type="ECO:0000313" key="3">
    <source>
        <dbReference type="EMBL" id="MDM7887698.1"/>
    </source>
</evidence>
<accession>A0ABT7TDP0</accession>
<keyword evidence="1" id="KW-0645">Protease</keyword>
<sequence>MLDDAGHVVTNHHVVAGAGRVRLVLPDGSEVGGRVVGSDEDSDIAVIEASGALPSAVALGTSADLRIGQQVIAVGSPLGLNGTVTSGVVSAVDRTS</sequence>
<dbReference type="PANTHER" id="PTHR43343:SF3">
    <property type="entry name" value="PROTEASE DO-LIKE 8, CHLOROPLASTIC"/>
    <property type="match status" value="1"/>
</dbReference>
<dbReference type="InterPro" id="IPR009003">
    <property type="entry name" value="Peptidase_S1_PA"/>
</dbReference>
<comment type="caution">
    <text evidence="3">The sequence shown here is derived from an EMBL/GenBank/DDBJ whole genome shotgun (WGS) entry which is preliminary data.</text>
</comment>
<proteinExistence type="predicted"/>
<reference evidence="3 4" key="1">
    <citation type="submission" date="2023-06" db="EMBL/GenBank/DDBJ databases">
        <authorList>
            <person name="Feng G."/>
            <person name="Li J."/>
            <person name="Zhu H."/>
        </authorList>
    </citation>
    <scope>NUCLEOTIDE SEQUENCE [LARGE SCALE GENOMIC DNA]</scope>
    <source>
        <strain evidence="3 4">RHCJP20</strain>
    </source>
</reference>
<dbReference type="Proteomes" id="UP001235720">
    <property type="component" value="Unassembled WGS sequence"/>
</dbReference>
<keyword evidence="4" id="KW-1185">Reference proteome</keyword>
<protein>
    <submittedName>
        <fullName evidence="3">Trypsin-like peptidase domain-containing protein</fullName>
    </submittedName>
</protein>
<keyword evidence="2" id="KW-0378">Hydrolase</keyword>
<name>A0ABT7TDP0_9MICO</name>
<dbReference type="Gene3D" id="2.40.10.120">
    <property type="match status" value="1"/>
</dbReference>
<gene>
    <name evidence="3" type="ORF">QUG98_04445</name>
</gene>
<dbReference type="PANTHER" id="PTHR43343">
    <property type="entry name" value="PEPTIDASE S12"/>
    <property type="match status" value="1"/>
</dbReference>